<evidence type="ECO:0000313" key="2">
    <source>
        <dbReference type="Proteomes" id="UP000182658"/>
    </source>
</evidence>
<sequence>MSIVLCFRVDDNNKDTLSPKHIHEVLASVVTKRPDFARHLILDPESPSRLCVQAASSNPVIPCHLLPVDFSYSFSELEAQNFPAAAFVDPKFIISGDISSEPKPVVQIQLLYIKEGLLMFTYLHHAYGDGSCMDDFLTVLASHLAPKPESNILVNNERTNVDFDIGSNNKSDRDFNTLLQQCPEYSLLPTPTGPTQPILAPIDLDMPTYNFLALRALLWAHTTKARLATEGPATRALFAQHKPNFCNPHNWNLPCKTLFPTASSASSLRSYFGNAIAIARTTLPLPPNGVDLLLAATTWPQSHSHHLPPPAALLSLIRAIDVSNASISPAFVATRTALFRAAPDIRYLGIAHDARAGHTFSANTWRFLGGRAGRFWDGEGVGGTRCVAIRRVQGEWGFPHGLVMPGRPGVEGGDLEVLVTLDEAGMRALEEDEGWMGIVEGGV</sequence>
<dbReference type="InParanoid" id="A0A1J7I6W2"/>
<dbReference type="AlphaFoldDB" id="A0A1J7I6W2"/>
<evidence type="ECO:0008006" key="3">
    <source>
        <dbReference type="Google" id="ProtNLM"/>
    </source>
</evidence>
<protein>
    <recommendedName>
        <fullName evidence="3">Transferase family protein</fullName>
    </recommendedName>
</protein>
<dbReference type="STRING" id="1408157.A0A1J7I6W2"/>
<keyword evidence="2" id="KW-1185">Reference proteome</keyword>
<dbReference type="EMBL" id="KV875108">
    <property type="protein sequence ID" value="OIW23107.1"/>
    <property type="molecule type" value="Genomic_DNA"/>
</dbReference>
<dbReference type="Proteomes" id="UP000182658">
    <property type="component" value="Unassembled WGS sequence"/>
</dbReference>
<proteinExistence type="predicted"/>
<dbReference type="OrthoDB" id="3548654at2759"/>
<reference evidence="1 2" key="1">
    <citation type="submission" date="2016-10" db="EMBL/GenBank/DDBJ databases">
        <title>Draft genome sequence of Coniochaeta ligniaria NRRL30616, a lignocellulolytic fungus for bioabatement of inhibitors in plant biomass hydrolysates.</title>
        <authorList>
            <consortium name="DOE Joint Genome Institute"/>
            <person name="Jimenez D.J."/>
            <person name="Hector R.E."/>
            <person name="Riley R."/>
            <person name="Sun H."/>
            <person name="Grigoriev I.V."/>
            <person name="Van Elsas J.D."/>
            <person name="Nichols N.N."/>
        </authorList>
    </citation>
    <scope>NUCLEOTIDE SEQUENCE [LARGE SCALE GENOMIC DNA]</scope>
    <source>
        <strain evidence="1 2">NRRL 30616</strain>
    </source>
</reference>
<organism evidence="1 2">
    <name type="scientific">Coniochaeta ligniaria NRRL 30616</name>
    <dbReference type="NCBI Taxonomy" id="1408157"/>
    <lineage>
        <taxon>Eukaryota</taxon>
        <taxon>Fungi</taxon>
        <taxon>Dikarya</taxon>
        <taxon>Ascomycota</taxon>
        <taxon>Pezizomycotina</taxon>
        <taxon>Sordariomycetes</taxon>
        <taxon>Sordariomycetidae</taxon>
        <taxon>Coniochaetales</taxon>
        <taxon>Coniochaetaceae</taxon>
        <taxon>Coniochaeta</taxon>
    </lineage>
</organism>
<dbReference type="InterPro" id="IPR023213">
    <property type="entry name" value="CAT-like_dom_sf"/>
</dbReference>
<dbReference type="Gene3D" id="3.30.559.10">
    <property type="entry name" value="Chloramphenicol acetyltransferase-like domain"/>
    <property type="match status" value="2"/>
</dbReference>
<gene>
    <name evidence="1" type="ORF">CONLIGDRAFT_694061</name>
</gene>
<evidence type="ECO:0000313" key="1">
    <source>
        <dbReference type="EMBL" id="OIW23107.1"/>
    </source>
</evidence>
<accession>A0A1J7I6W2</accession>
<name>A0A1J7I6W2_9PEZI</name>